<name>A0A448WDP2_9PLAT</name>
<evidence type="ECO:0000313" key="1">
    <source>
        <dbReference type="EMBL" id="VEL09184.1"/>
    </source>
</evidence>
<sequence length="299" mass="33194">MEAHWSSIDSRLNLNLVSPTTRSPSPRGDRRRDECMDLLLPALPVATGQLGKTTRTGFVSDVRLTLTTFVHVQTCSSASPPSFSRFSCRASADFLSVTLCVSNRLLLEQLMSLLPFGRSIPHHIARPTCSFAAAYFPRTPFHTTFLIHPFALLVYPTPLGDCLFRCAPPHTILLPCGSQILSFIAFTNCRRRYIFAFQPLFDTIRPTATTEATDGRPMFTTLLNRCFTFFTSFTYFTCPSWIGVFRYSEAPTASAYSVLPDASVVRIISLPSKGSKVPQTTDAADARNALDALQLLHRP</sequence>
<accession>A0A448WDP2</accession>
<protein>
    <submittedName>
        <fullName evidence="1">Uncharacterized protein</fullName>
    </submittedName>
</protein>
<proteinExistence type="predicted"/>
<reference evidence="1" key="1">
    <citation type="submission" date="2018-11" db="EMBL/GenBank/DDBJ databases">
        <authorList>
            <consortium name="Pathogen Informatics"/>
        </authorList>
    </citation>
    <scope>NUCLEOTIDE SEQUENCE</scope>
</reference>
<dbReference type="Proteomes" id="UP000784294">
    <property type="component" value="Unassembled WGS sequence"/>
</dbReference>
<gene>
    <name evidence="1" type="ORF">PXEA_LOCUS2624</name>
</gene>
<dbReference type="EMBL" id="CAAALY010005701">
    <property type="protein sequence ID" value="VEL09184.1"/>
    <property type="molecule type" value="Genomic_DNA"/>
</dbReference>
<keyword evidence="2" id="KW-1185">Reference proteome</keyword>
<evidence type="ECO:0000313" key="2">
    <source>
        <dbReference type="Proteomes" id="UP000784294"/>
    </source>
</evidence>
<dbReference type="AlphaFoldDB" id="A0A448WDP2"/>
<comment type="caution">
    <text evidence="1">The sequence shown here is derived from an EMBL/GenBank/DDBJ whole genome shotgun (WGS) entry which is preliminary data.</text>
</comment>
<organism evidence="1 2">
    <name type="scientific">Protopolystoma xenopodis</name>
    <dbReference type="NCBI Taxonomy" id="117903"/>
    <lineage>
        <taxon>Eukaryota</taxon>
        <taxon>Metazoa</taxon>
        <taxon>Spiralia</taxon>
        <taxon>Lophotrochozoa</taxon>
        <taxon>Platyhelminthes</taxon>
        <taxon>Monogenea</taxon>
        <taxon>Polyopisthocotylea</taxon>
        <taxon>Polystomatidea</taxon>
        <taxon>Polystomatidae</taxon>
        <taxon>Protopolystoma</taxon>
    </lineage>
</organism>